<accession>A0A319E3C0</accession>
<feature type="non-terminal residue" evidence="1">
    <location>
        <position position="125"/>
    </location>
</feature>
<organism evidence="1 2">
    <name type="scientific">Aspergillus sclerotiicarbonarius (strain CBS 121057 / IBT 28362)</name>
    <dbReference type="NCBI Taxonomy" id="1448318"/>
    <lineage>
        <taxon>Eukaryota</taxon>
        <taxon>Fungi</taxon>
        <taxon>Dikarya</taxon>
        <taxon>Ascomycota</taxon>
        <taxon>Pezizomycotina</taxon>
        <taxon>Eurotiomycetes</taxon>
        <taxon>Eurotiomycetidae</taxon>
        <taxon>Eurotiales</taxon>
        <taxon>Aspergillaceae</taxon>
        <taxon>Aspergillus</taxon>
        <taxon>Aspergillus subgen. Circumdati</taxon>
    </lineage>
</organism>
<dbReference type="AlphaFoldDB" id="A0A319E3C0"/>
<reference evidence="1 2" key="1">
    <citation type="submission" date="2018-02" db="EMBL/GenBank/DDBJ databases">
        <title>The genomes of Aspergillus section Nigri reveals drivers in fungal speciation.</title>
        <authorList>
            <consortium name="DOE Joint Genome Institute"/>
            <person name="Vesth T.C."/>
            <person name="Nybo J."/>
            <person name="Theobald S."/>
            <person name="Brandl J."/>
            <person name="Frisvad J.C."/>
            <person name="Nielsen K.F."/>
            <person name="Lyhne E.K."/>
            <person name="Kogle M.E."/>
            <person name="Kuo A."/>
            <person name="Riley R."/>
            <person name="Clum A."/>
            <person name="Nolan M."/>
            <person name="Lipzen A."/>
            <person name="Salamov A."/>
            <person name="Henrissat B."/>
            <person name="Wiebenga A."/>
            <person name="De vries R.P."/>
            <person name="Grigoriev I.V."/>
            <person name="Mortensen U.H."/>
            <person name="Andersen M.R."/>
            <person name="Baker S.E."/>
        </authorList>
    </citation>
    <scope>NUCLEOTIDE SEQUENCE [LARGE SCALE GENOMIC DNA]</scope>
    <source>
        <strain evidence="1 2">CBS 121057</strain>
    </source>
</reference>
<dbReference type="Proteomes" id="UP000248423">
    <property type="component" value="Unassembled WGS sequence"/>
</dbReference>
<proteinExistence type="predicted"/>
<protein>
    <submittedName>
        <fullName evidence="1">Uncharacterized protein</fullName>
    </submittedName>
</protein>
<evidence type="ECO:0000313" key="1">
    <source>
        <dbReference type="EMBL" id="PYI04547.1"/>
    </source>
</evidence>
<name>A0A319E3C0_ASPSB</name>
<dbReference type="OrthoDB" id="4398414at2759"/>
<keyword evidence="2" id="KW-1185">Reference proteome</keyword>
<dbReference type="VEuPathDB" id="FungiDB:BO78DRAFT_290462"/>
<evidence type="ECO:0000313" key="2">
    <source>
        <dbReference type="Proteomes" id="UP000248423"/>
    </source>
</evidence>
<gene>
    <name evidence="1" type="ORF">BO78DRAFT_290462</name>
</gene>
<sequence>AGNITIMGRGDLHQDTADQFLGCPNATGMVYRLFVEEGNTMVLPPENQTTDLFGTDGPLLECMMQVSSAMAVLSMDADEPDERLASSVGVDLVTYTWLLDQGARGLCAIGTKAPGVLPEMAALDG</sequence>
<feature type="non-terminal residue" evidence="1">
    <location>
        <position position="1"/>
    </location>
</feature>
<dbReference type="EMBL" id="KZ826367">
    <property type="protein sequence ID" value="PYI04547.1"/>
    <property type="molecule type" value="Genomic_DNA"/>
</dbReference>